<evidence type="ECO:0000256" key="1">
    <source>
        <dbReference type="ARBA" id="ARBA00022737"/>
    </source>
</evidence>
<sequence length="277" mass="31492">MKYLYILVVATILFSSCKQKQEVPKEWELLNIVQLEGVNPIGIAEMDGNLWLSDGDHNRLVQIDSKGEIIKAIDSLDRPMHIATDGSSLFIPQYGRDNVAVYKNGTMEELFLKDSLDAPAGVGVFRGEKAIADFYNNRILYNNGKNWISFGEEGKKQGEFYYPTDVQITDSLIWVADAYNNRIQVFDKQGSFVKMMGDDQKMNAATGIYVSDNEVFITDFENDRVLIFDKDGNLKQTLKDEIEKPTDMIIMNNTLYIINYRNGKLSSYTLNPVVMES</sequence>
<dbReference type="InterPro" id="IPR011042">
    <property type="entry name" value="6-blade_b-propeller_TolB-like"/>
</dbReference>
<accession>A0ABW5MT60</accession>
<gene>
    <name evidence="3" type="ORF">ACFSQJ_05380</name>
</gene>
<proteinExistence type="predicted"/>
<keyword evidence="4" id="KW-1185">Reference proteome</keyword>
<dbReference type="Proteomes" id="UP001597526">
    <property type="component" value="Unassembled WGS sequence"/>
</dbReference>
<dbReference type="PANTHER" id="PTHR24104:SF25">
    <property type="entry name" value="PROTEIN LIN-41"/>
    <property type="match status" value="1"/>
</dbReference>
<dbReference type="CDD" id="cd05819">
    <property type="entry name" value="NHL"/>
    <property type="match status" value="1"/>
</dbReference>
<organism evidence="3 4">
    <name type="scientific">Croceitalea marina</name>
    <dbReference type="NCBI Taxonomy" id="1775166"/>
    <lineage>
        <taxon>Bacteria</taxon>
        <taxon>Pseudomonadati</taxon>
        <taxon>Bacteroidota</taxon>
        <taxon>Flavobacteriia</taxon>
        <taxon>Flavobacteriales</taxon>
        <taxon>Flavobacteriaceae</taxon>
        <taxon>Croceitalea</taxon>
    </lineage>
</organism>
<dbReference type="SUPFAM" id="SSF101898">
    <property type="entry name" value="NHL repeat"/>
    <property type="match status" value="1"/>
</dbReference>
<comment type="caution">
    <text evidence="3">The sequence shown here is derived from an EMBL/GenBank/DDBJ whole genome shotgun (WGS) entry which is preliminary data.</text>
</comment>
<name>A0ABW5MT60_9FLAO</name>
<evidence type="ECO:0000256" key="2">
    <source>
        <dbReference type="PROSITE-ProRule" id="PRU00504"/>
    </source>
</evidence>
<feature type="repeat" description="NHL" evidence="2">
    <location>
        <begin position="149"/>
        <end position="189"/>
    </location>
</feature>
<dbReference type="InterPro" id="IPR050952">
    <property type="entry name" value="TRIM-NHL_E3_ligases"/>
</dbReference>
<keyword evidence="1" id="KW-0677">Repeat</keyword>
<dbReference type="PROSITE" id="PS51257">
    <property type="entry name" value="PROKAR_LIPOPROTEIN"/>
    <property type="match status" value="1"/>
</dbReference>
<dbReference type="PROSITE" id="PS51125">
    <property type="entry name" value="NHL"/>
    <property type="match status" value="1"/>
</dbReference>
<protein>
    <submittedName>
        <fullName evidence="3">NHL repeat-containing protein</fullName>
    </submittedName>
</protein>
<evidence type="ECO:0000313" key="3">
    <source>
        <dbReference type="EMBL" id="MFD2586349.1"/>
    </source>
</evidence>
<evidence type="ECO:0000313" key="4">
    <source>
        <dbReference type="Proteomes" id="UP001597526"/>
    </source>
</evidence>
<dbReference type="InterPro" id="IPR001258">
    <property type="entry name" value="NHL_repeat"/>
</dbReference>
<dbReference type="PANTHER" id="PTHR24104">
    <property type="entry name" value="E3 UBIQUITIN-PROTEIN LIGASE NHLRC1-RELATED"/>
    <property type="match status" value="1"/>
</dbReference>
<dbReference type="RefSeq" id="WP_377765926.1">
    <property type="nucleotide sequence ID" value="NZ_JBHULB010000007.1"/>
</dbReference>
<dbReference type="Pfam" id="PF01436">
    <property type="entry name" value="NHL"/>
    <property type="match status" value="1"/>
</dbReference>
<dbReference type="Gene3D" id="2.120.10.30">
    <property type="entry name" value="TolB, C-terminal domain"/>
    <property type="match status" value="1"/>
</dbReference>
<dbReference type="EMBL" id="JBHULB010000007">
    <property type="protein sequence ID" value="MFD2586349.1"/>
    <property type="molecule type" value="Genomic_DNA"/>
</dbReference>
<reference evidence="4" key="1">
    <citation type="journal article" date="2019" name="Int. J. Syst. Evol. Microbiol.">
        <title>The Global Catalogue of Microorganisms (GCM) 10K type strain sequencing project: providing services to taxonomists for standard genome sequencing and annotation.</title>
        <authorList>
            <consortium name="The Broad Institute Genomics Platform"/>
            <consortium name="The Broad Institute Genome Sequencing Center for Infectious Disease"/>
            <person name="Wu L."/>
            <person name="Ma J."/>
        </authorList>
    </citation>
    <scope>NUCLEOTIDE SEQUENCE [LARGE SCALE GENOMIC DNA]</scope>
    <source>
        <strain evidence="4">KCTC 52368</strain>
    </source>
</reference>